<gene>
    <name evidence="2" type="ORF">CIRG_09092</name>
</gene>
<dbReference type="Proteomes" id="UP000054565">
    <property type="component" value="Unassembled WGS sequence"/>
</dbReference>
<reference evidence="3" key="1">
    <citation type="journal article" date="2010" name="Genome Res.">
        <title>Population genomic sequencing of Coccidioides fungi reveals recent hybridization and transposon control.</title>
        <authorList>
            <person name="Neafsey D.E."/>
            <person name="Barker B.M."/>
            <person name="Sharpton T.J."/>
            <person name="Stajich J.E."/>
            <person name="Park D.J."/>
            <person name="Whiston E."/>
            <person name="Hung C.-Y."/>
            <person name="McMahan C."/>
            <person name="White J."/>
            <person name="Sykes S."/>
            <person name="Heiman D."/>
            <person name="Young S."/>
            <person name="Zeng Q."/>
            <person name="Abouelleil A."/>
            <person name="Aftuck L."/>
            <person name="Bessette D."/>
            <person name="Brown A."/>
            <person name="FitzGerald M."/>
            <person name="Lui A."/>
            <person name="Macdonald J.P."/>
            <person name="Priest M."/>
            <person name="Orbach M.J."/>
            <person name="Galgiani J.N."/>
            <person name="Kirkland T.N."/>
            <person name="Cole G.T."/>
            <person name="Birren B.W."/>
            <person name="Henn M.R."/>
            <person name="Taylor J.W."/>
            <person name="Rounsley S.D."/>
        </authorList>
    </citation>
    <scope>NUCLEOTIDE SEQUENCE [LARGE SCALE GENOMIC DNA]</scope>
    <source>
        <strain evidence="3">RMSCC 2394</strain>
    </source>
</reference>
<evidence type="ECO:0000313" key="3">
    <source>
        <dbReference type="Proteomes" id="UP000054565"/>
    </source>
</evidence>
<evidence type="ECO:0000256" key="1">
    <source>
        <dbReference type="SAM" id="MobiDB-lite"/>
    </source>
</evidence>
<name>A0A0J6YRF7_COCIT</name>
<dbReference type="EMBL" id="DS028100">
    <property type="protein sequence ID" value="KMP09859.1"/>
    <property type="molecule type" value="Genomic_DNA"/>
</dbReference>
<organism evidence="2 3">
    <name type="scientific">Coccidioides immitis RMSCC 2394</name>
    <dbReference type="NCBI Taxonomy" id="404692"/>
    <lineage>
        <taxon>Eukaryota</taxon>
        <taxon>Fungi</taxon>
        <taxon>Dikarya</taxon>
        <taxon>Ascomycota</taxon>
        <taxon>Pezizomycotina</taxon>
        <taxon>Eurotiomycetes</taxon>
        <taxon>Eurotiomycetidae</taxon>
        <taxon>Onygenales</taxon>
        <taxon>Onygenaceae</taxon>
        <taxon>Coccidioides</taxon>
    </lineage>
</organism>
<accession>A0A0J6YRF7</accession>
<feature type="compositionally biased region" description="Basic residues" evidence="1">
    <location>
        <begin position="83"/>
        <end position="92"/>
    </location>
</feature>
<evidence type="ECO:0000313" key="2">
    <source>
        <dbReference type="EMBL" id="KMP09859.1"/>
    </source>
</evidence>
<dbReference type="AlphaFoldDB" id="A0A0J6YRF7"/>
<proteinExistence type="predicted"/>
<protein>
    <submittedName>
        <fullName evidence="2">Uncharacterized protein</fullName>
    </submittedName>
</protein>
<feature type="region of interest" description="Disordered" evidence="1">
    <location>
        <begin position="26"/>
        <end position="106"/>
    </location>
</feature>
<sequence>MLWRLVAHDGLWFVAHARYSVAVLASPDSPPLALRESRRDQFQTEEGPPIIPAPQQFRQDQSRNHPFRPSRAVPVAPRESHPQRRQQRRRRWGQTGRRTVEVGEEVDEVPVVEERLEHLQPRLP</sequence>